<reference evidence="2 3" key="1">
    <citation type="submission" date="2023-11" db="EMBL/GenBank/DDBJ databases">
        <title>Draft genome sequence of a psychrophilic Clostridium strain from permafrost water brine.</title>
        <authorList>
            <person name="Shcherbakova V.A."/>
            <person name="Trubitsyn V.E."/>
            <person name="Zakharyuk A.G."/>
        </authorList>
    </citation>
    <scope>NUCLEOTIDE SEQUENCE [LARGE SCALE GENOMIC DNA]</scope>
    <source>
        <strain evidence="2 3">14F</strain>
    </source>
</reference>
<keyword evidence="1" id="KW-0812">Transmembrane</keyword>
<sequence>MKPRNMIGLFLTIGWFYFIVFFCSKYYERYLNTISYFIITTAILYIGGEIIAHFTPNKK</sequence>
<dbReference type="EMBL" id="JAZHFS010000082">
    <property type="protein sequence ID" value="MEF2115457.1"/>
    <property type="molecule type" value="Genomic_DNA"/>
</dbReference>
<comment type="caution">
    <text evidence="2">The sequence shown here is derived from an EMBL/GenBank/DDBJ whole genome shotgun (WGS) entry which is preliminary data.</text>
</comment>
<feature type="transmembrane region" description="Helical" evidence="1">
    <location>
        <begin position="7"/>
        <end position="27"/>
    </location>
</feature>
<evidence type="ECO:0000313" key="2">
    <source>
        <dbReference type="EMBL" id="MEF2115457.1"/>
    </source>
</evidence>
<accession>A0ABU7UVS0</accession>
<keyword evidence="3" id="KW-1185">Reference proteome</keyword>
<name>A0ABU7UVS0_9CLOT</name>
<evidence type="ECO:0000313" key="3">
    <source>
        <dbReference type="Proteomes" id="UP001498469"/>
    </source>
</evidence>
<keyword evidence="1" id="KW-1133">Transmembrane helix</keyword>
<dbReference type="Proteomes" id="UP001498469">
    <property type="component" value="Unassembled WGS sequence"/>
</dbReference>
<dbReference type="RefSeq" id="WP_216255890.1">
    <property type="nucleotide sequence ID" value="NZ_JAZHFS010000082.1"/>
</dbReference>
<feature type="transmembrane region" description="Helical" evidence="1">
    <location>
        <begin position="33"/>
        <end position="54"/>
    </location>
</feature>
<protein>
    <submittedName>
        <fullName evidence="2">Uncharacterized protein</fullName>
    </submittedName>
</protein>
<evidence type="ECO:0000256" key="1">
    <source>
        <dbReference type="SAM" id="Phobius"/>
    </source>
</evidence>
<proteinExistence type="predicted"/>
<organism evidence="2 3">
    <name type="scientific">Clostridium frigoriphilum</name>
    <dbReference type="NCBI Taxonomy" id="443253"/>
    <lineage>
        <taxon>Bacteria</taxon>
        <taxon>Bacillati</taxon>
        <taxon>Bacillota</taxon>
        <taxon>Clostridia</taxon>
        <taxon>Eubacteriales</taxon>
        <taxon>Clostridiaceae</taxon>
        <taxon>Clostridium</taxon>
    </lineage>
</organism>
<keyword evidence="1" id="KW-0472">Membrane</keyword>
<gene>
    <name evidence="2" type="ORF">SJI18_24655</name>
</gene>